<evidence type="ECO:0000256" key="2">
    <source>
        <dbReference type="SAM" id="Phobius"/>
    </source>
</evidence>
<keyword evidence="2" id="KW-0812">Transmembrane</keyword>
<dbReference type="GeneID" id="72467576"/>
<keyword evidence="2" id="KW-1133">Transmembrane helix</keyword>
<dbReference type="InterPro" id="IPR007060">
    <property type="entry name" value="FtsL/DivIC"/>
</dbReference>
<evidence type="ECO:0008006" key="5">
    <source>
        <dbReference type="Google" id="ProtNLM"/>
    </source>
</evidence>
<dbReference type="Pfam" id="PF04977">
    <property type="entry name" value="DivIC"/>
    <property type="match status" value="1"/>
</dbReference>
<dbReference type="AlphaFoldDB" id="A0A9R1C996"/>
<evidence type="ECO:0000313" key="3">
    <source>
        <dbReference type="EMBL" id="GJG58392.1"/>
    </source>
</evidence>
<keyword evidence="4" id="KW-1185">Reference proteome</keyword>
<keyword evidence="2" id="KW-0472">Membrane</keyword>
<keyword evidence="1" id="KW-0175">Coiled coil</keyword>
<protein>
    <recommendedName>
        <fullName evidence="5">Septum formation initiator</fullName>
    </recommendedName>
</protein>
<sequence length="115" mass="13669">MGKNVATNILHLIKRFKYQITIILGVLLVGFFDEDSIMKYIELEYQISDLKKEIVKYENKYQNDSEEMKRLQKDPKEMARIARKRYFMKKDNEDIFVLSTDEQDSDNTSSDEATE</sequence>
<accession>A0A9R1C996</accession>
<comment type="caution">
    <text evidence="3">The sequence shown here is derived from an EMBL/GenBank/DDBJ whole genome shotgun (WGS) entry which is preliminary data.</text>
</comment>
<feature type="coiled-coil region" evidence="1">
    <location>
        <begin position="40"/>
        <end position="74"/>
    </location>
</feature>
<gene>
    <name evidence="3" type="ORF">PRLR5076_12430</name>
</gene>
<dbReference type="Proteomes" id="UP000825483">
    <property type="component" value="Unassembled WGS sequence"/>
</dbReference>
<dbReference type="RefSeq" id="WP_223926318.1">
    <property type="nucleotide sequence ID" value="NZ_BPTU01000001.1"/>
</dbReference>
<proteinExistence type="predicted"/>
<dbReference type="EMBL" id="BPUB01000001">
    <property type="protein sequence ID" value="GJG58392.1"/>
    <property type="molecule type" value="Genomic_DNA"/>
</dbReference>
<name>A0A9R1C996_9BACT</name>
<evidence type="ECO:0000256" key="1">
    <source>
        <dbReference type="SAM" id="Coils"/>
    </source>
</evidence>
<feature type="transmembrane region" description="Helical" evidence="2">
    <location>
        <begin position="16"/>
        <end position="32"/>
    </location>
</feature>
<evidence type="ECO:0000313" key="4">
    <source>
        <dbReference type="Proteomes" id="UP000825483"/>
    </source>
</evidence>
<organism evidence="3 4">
    <name type="scientific">Prevotella lacticifex</name>
    <dbReference type="NCBI Taxonomy" id="2854755"/>
    <lineage>
        <taxon>Bacteria</taxon>
        <taxon>Pseudomonadati</taxon>
        <taxon>Bacteroidota</taxon>
        <taxon>Bacteroidia</taxon>
        <taxon>Bacteroidales</taxon>
        <taxon>Prevotellaceae</taxon>
        <taxon>Prevotella</taxon>
    </lineage>
</organism>
<reference evidence="3" key="1">
    <citation type="journal article" date="2022" name="Int. J. Syst. Evol. Microbiol.">
        <title>Prevotella lacticifex sp. nov., isolated from the rumen of cows.</title>
        <authorList>
            <person name="Shinkai T."/>
            <person name="Ikeyama N."/>
            <person name="Kumagai M."/>
            <person name="Ohmori H."/>
            <person name="Sakamoto M."/>
            <person name="Ohkuma M."/>
            <person name="Mitsumori M."/>
        </authorList>
    </citation>
    <scope>NUCLEOTIDE SEQUENCE</scope>
    <source>
        <strain evidence="3">R5076</strain>
    </source>
</reference>